<evidence type="ECO:0000313" key="2">
    <source>
        <dbReference type="Proteomes" id="UP000267027"/>
    </source>
</evidence>
<gene>
    <name evidence="1" type="ORF">ACOC_LOCUS4653</name>
</gene>
<name>A0A0R3PJK3_ANGCS</name>
<organism evidence="3">
    <name type="scientific">Angiostrongylus costaricensis</name>
    <name type="common">Nematode worm</name>
    <dbReference type="NCBI Taxonomy" id="334426"/>
    <lineage>
        <taxon>Eukaryota</taxon>
        <taxon>Metazoa</taxon>
        <taxon>Ecdysozoa</taxon>
        <taxon>Nematoda</taxon>
        <taxon>Chromadorea</taxon>
        <taxon>Rhabditida</taxon>
        <taxon>Rhabditina</taxon>
        <taxon>Rhabditomorpha</taxon>
        <taxon>Strongyloidea</taxon>
        <taxon>Metastrongylidae</taxon>
        <taxon>Angiostrongylus</taxon>
    </lineage>
</organism>
<dbReference type="AlphaFoldDB" id="A0A0R3PJK3"/>
<dbReference type="OrthoDB" id="5792463at2759"/>
<dbReference type="WBParaSite" id="ACOC_0000465201-mRNA-1">
    <property type="protein sequence ID" value="ACOC_0000465201-mRNA-1"/>
    <property type="gene ID" value="ACOC_0000465201"/>
</dbReference>
<sequence length="744" mass="83706">MCDDEAFGQSQDVLATLTHQQVGLVGSREPWKREFNCSAVPLSTAVEPPAHHSGSSSNSHELPSLREEYADFAQLVVWPYSDLRSSFVQVATSRGIQFLFGRLFKFPVPFQNFPFHAALFAWSFACRLFEVKSYLPAENTSRLTADDAFVVLLDGLAVFKQNIGCSISCSCVHSVLLELYKTMSSKLLKCSFRIVECLTNDEFPYSSSEFGTLGTTPVNFLGFFADVISHLIDFRIIRFMAHVVSKVHFNSASNGKFASKFVTKILQTVEVAELPDLEKLSRGDSSRWAESVMNSFRSCVSEELLLIDFLLRILSDEQLSSCRGIVINRYANSKLLVKGCVLSSTLSMLLALVGGVNDKFWICFIPSYQTMNVLPLPERSRVFATRYLVMVQSYPKELYDVDINRFVMAASTSELLEFFYLFTNVQREVPGSIWDKATNLLFTTRPNDSKLQAFVVNQLVVGIQARSSCSLSRFKFTLERFSCPIPDAGFLFIFSNSILTQLQGEFRHIISQLVPLWIYAVLAYSSSREMDTKRFTSLIWDHISQLLISLAPNFCMELSPGNLELFVVRFFTVLGGTTSSADVVRKIVADSVPLFLATQIATLLKSDDKELEERILRLCAEMFTHVGSVLLAIAETEAQRIGLNRTSFVVLVQALVTKLVKSSMDPVFLLQVAPVYIAALLKLPYRMFIYSRVKDLLLKFADESAIALRISDELTKCHGLAYHKQLVKESDPRIKKFFGIDGMM</sequence>
<dbReference type="EMBL" id="UYYA01003823">
    <property type="protein sequence ID" value="VDM56238.1"/>
    <property type="molecule type" value="Genomic_DNA"/>
</dbReference>
<keyword evidence="2" id="KW-1185">Reference proteome</keyword>
<dbReference type="Proteomes" id="UP000267027">
    <property type="component" value="Unassembled WGS sequence"/>
</dbReference>
<reference evidence="1 2" key="2">
    <citation type="submission" date="2018-11" db="EMBL/GenBank/DDBJ databases">
        <authorList>
            <consortium name="Pathogen Informatics"/>
        </authorList>
    </citation>
    <scope>NUCLEOTIDE SEQUENCE [LARGE SCALE GENOMIC DNA]</scope>
    <source>
        <strain evidence="1 2">Costa Rica</strain>
    </source>
</reference>
<dbReference type="OMA" id="WADYVTH"/>
<accession>A0A0R3PJK3</accession>
<evidence type="ECO:0000313" key="1">
    <source>
        <dbReference type="EMBL" id="VDM56238.1"/>
    </source>
</evidence>
<evidence type="ECO:0000313" key="3">
    <source>
        <dbReference type="WBParaSite" id="ACOC_0000465201-mRNA-1"/>
    </source>
</evidence>
<protein>
    <submittedName>
        <fullName evidence="3">UDENN domain-containing protein</fullName>
    </submittedName>
</protein>
<reference evidence="3" key="1">
    <citation type="submission" date="2017-02" db="UniProtKB">
        <authorList>
            <consortium name="WormBaseParasite"/>
        </authorList>
    </citation>
    <scope>IDENTIFICATION</scope>
</reference>
<proteinExistence type="predicted"/>